<dbReference type="RefSeq" id="XP_040739133.1">
    <property type="nucleotide sequence ID" value="XM_040885878.1"/>
</dbReference>
<evidence type="ECO:0000256" key="1">
    <source>
        <dbReference type="SAM" id="MobiDB-lite"/>
    </source>
</evidence>
<organism evidence="2 3">
    <name type="scientific">Linderina pennispora</name>
    <dbReference type="NCBI Taxonomy" id="61395"/>
    <lineage>
        <taxon>Eukaryota</taxon>
        <taxon>Fungi</taxon>
        <taxon>Fungi incertae sedis</taxon>
        <taxon>Zoopagomycota</taxon>
        <taxon>Kickxellomycotina</taxon>
        <taxon>Kickxellomycetes</taxon>
        <taxon>Kickxellales</taxon>
        <taxon>Kickxellaceae</taxon>
        <taxon>Linderina</taxon>
    </lineage>
</organism>
<keyword evidence="3" id="KW-1185">Reference proteome</keyword>
<proteinExistence type="predicted"/>
<evidence type="ECO:0000313" key="2">
    <source>
        <dbReference type="EMBL" id="ORX64005.1"/>
    </source>
</evidence>
<gene>
    <name evidence="2" type="ORF">DL89DRAFT_262867</name>
</gene>
<comment type="caution">
    <text evidence="2">The sequence shown here is derived from an EMBL/GenBank/DDBJ whole genome shotgun (WGS) entry which is preliminary data.</text>
</comment>
<protein>
    <submittedName>
        <fullName evidence="2">Uncharacterized protein</fullName>
    </submittedName>
</protein>
<dbReference type="GeneID" id="63802526"/>
<sequence>MRAADIEVFALLSSVQRLTWLDPVLHTCMTGQRLAPAALFPQWPWDQTLRLQDALHIFTLLGYMSQHGGRDSPCPALQNEHKCGCGRHGAHWNHSVFSNLPQPQPETTLTTYLRLSFTASLLSCARTHLNHLILRPHRAIRHYSRYTRTGSPIYTLELDMNCLLDSGLLVFSLDALETMRFFDIGGRHPLLDLQPQSDEQLSLPTLTALKLGVEDTSNTPTIRPSVNCPNLPSTPKALKTTD</sequence>
<name>A0A1Y1VSK6_9FUNG</name>
<dbReference type="Proteomes" id="UP000193922">
    <property type="component" value="Unassembled WGS sequence"/>
</dbReference>
<reference evidence="2 3" key="1">
    <citation type="submission" date="2016-07" db="EMBL/GenBank/DDBJ databases">
        <title>Pervasive Adenine N6-methylation of Active Genes in Fungi.</title>
        <authorList>
            <consortium name="DOE Joint Genome Institute"/>
            <person name="Mondo S.J."/>
            <person name="Dannebaum R.O."/>
            <person name="Kuo R.C."/>
            <person name="Labutti K."/>
            <person name="Haridas S."/>
            <person name="Kuo A."/>
            <person name="Salamov A."/>
            <person name="Ahrendt S.R."/>
            <person name="Lipzen A."/>
            <person name="Sullivan W."/>
            <person name="Andreopoulos W.B."/>
            <person name="Clum A."/>
            <person name="Lindquist E."/>
            <person name="Daum C."/>
            <person name="Ramamoorthy G.K."/>
            <person name="Gryganskyi A."/>
            <person name="Culley D."/>
            <person name="Magnuson J.K."/>
            <person name="James T.Y."/>
            <person name="O'Malley M.A."/>
            <person name="Stajich J.E."/>
            <person name="Spatafora J.W."/>
            <person name="Visel A."/>
            <person name="Grigoriev I.V."/>
        </authorList>
    </citation>
    <scope>NUCLEOTIDE SEQUENCE [LARGE SCALE GENOMIC DNA]</scope>
    <source>
        <strain evidence="2 3">ATCC 12442</strain>
    </source>
</reference>
<evidence type="ECO:0000313" key="3">
    <source>
        <dbReference type="Proteomes" id="UP000193922"/>
    </source>
</evidence>
<dbReference type="AlphaFoldDB" id="A0A1Y1VSK6"/>
<dbReference type="EMBL" id="MCFD01000134">
    <property type="protein sequence ID" value="ORX64005.1"/>
    <property type="molecule type" value="Genomic_DNA"/>
</dbReference>
<feature type="region of interest" description="Disordered" evidence="1">
    <location>
        <begin position="218"/>
        <end position="242"/>
    </location>
</feature>
<feature type="compositionally biased region" description="Polar residues" evidence="1">
    <location>
        <begin position="218"/>
        <end position="233"/>
    </location>
</feature>
<accession>A0A1Y1VSK6</accession>